<protein>
    <submittedName>
        <fullName evidence="1">Uncharacterized protein</fullName>
    </submittedName>
</protein>
<evidence type="ECO:0000313" key="2">
    <source>
        <dbReference type="Proteomes" id="UP000011996"/>
    </source>
</evidence>
<gene>
    <name evidence="1" type="ORF">RESH_06302</name>
</gene>
<evidence type="ECO:0000313" key="1">
    <source>
        <dbReference type="EMBL" id="EMI23072.1"/>
    </source>
</evidence>
<accession>M5S5Y7</accession>
<organism evidence="1 2">
    <name type="scientific">Rhodopirellula europaea SH398</name>
    <dbReference type="NCBI Taxonomy" id="1263868"/>
    <lineage>
        <taxon>Bacteria</taxon>
        <taxon>Pseudomonadati</taxon>
        <taxon>Planctomycetota</taxon>
        <taxon>Planctomycetia</taxon>
        <taxon>Pirellulales</taxon>
        <taxon>Pirellulaceae</taxon>
        <taxon>Rhodopirellula</taxon>
    </lineage>
</organism>
<proteinExistence type="predicted"/>
<comment type="caution">
    <text evidence="1">The sequence shown here is derived from an EMBL/GenBank/DDBJ whole genome shotgun (WGS) entry which is preliminary data.</text>
</comment>
<dbReference type="EMBL" id="ANOF01000208">
    <property type="protein sequence ID" value="EMI23072.1"/>
    <property type="molecule type" value="Genomic_DNA"/>
</dbReference>
<reference evidence="1 2" key="1">
    <citation type="journal article" date="2013" name="Mar. Genomics">
        <title>Expression of sulfatases in Rhodopirellula baltica and the diversity of sulfatases in the genus Rhodopirellula.</title>
        <authorList>
            <person name="Wegner C.E."/>
            <person name="Richter-Heitmann T."/>
            <person name="Klindworth A."/>
            <person name="Klockow C."/>
            <person name="Richter M."/>
            <person name="Achstetter T."/>
            <person name="Glockner F.O."/>
            <person name="Harder J."/>
        </authorList>
    </citation>
    <scope>NUCLEOTIDE SEQUENCE [LARGE SCALE GENOMIC DNA]</scope>
    <source>
        <strain evidence="1 2">SH398</strain>
    </source>
</reference>
<sequence length="49" mass="5589">MNPTTTKTSITTVANATSVNAVRIGRRAKLRTPYSQGRSMFNWRFEIEE</sequence>
<name>M5S5Y7_9BACT</name>
<dbReference type="AlphaFoldDB" id="M5S5Y7"/>
<dbReference type="Proteomes" id="UP000011996">
    <property type="component" value="Unassembled WGS sequence"/>
</dbReference>